<accession>A0A395JF69</accession>
<dbReference type="InterPro" id="IPR039498">
    <property type="entry name" value="NTP_transf_5"/>
</dbReference>
<reference evidence="1 2" key="1">
    <citation type="submission" date="2018-06" db="EMBL/GenBank/DDBJ databases">
        <title>Genomic Encyclopedia of Type Strains, Phase IV (KMG-IV): sequencing the most valuable type-strain genomes for metagenomic binning, comparative biology and taxonomic classification.</title>
        <authorList>
            <person name="Goeker M."/>
        </authorList>
    </citation>
    <scope>NUCLEOTIDE SEQUENCE [LARGE SCALE GENOMIC DNA]</scope>
    <source>
        <strain evidence="1 2">DSM 24032</strain>
    </source>
</reference>
<proteinExistence type="predicted"/>
<organism evidence="1 2">
    <name type="scientific">Arenicella xantha</name>
    <dbReference type="NCBI Taxonomy" id="644221"/>
    <lineage>
        <taxon>Bacteria</taxon>
        <taxon>Pseudomonadati</taxon>
        <taxon>Pseudomonadota</taxon>
        <taxon>Gammaproteobacteria</taxon>
        <taxon>Arenicellales</taxon>
        <taxon>Arenicellaceae</taxon>
        <taxon>Arenicella</taxon>
    </lineage>
</organism>
<dbReference type="EMBL" id="QNRT01000008">
    <property type="protein sequence ID" value="RBP48283.1"/>
    <property type="molecule type" value="Genomic_DNA"/>
</dbReference>
<dbReference type="AlphaFoldDB" id="A0A395JF69"/>
<dbReference type="InParanoid" id="A0A395JF69"/>
<dbReference type="RefSeq" id="WP_113955765.1">
    <property type="nucleotide sequence ID" value="NZ_QNRT01000008.1"/>
</dbReference>
<dbReference type="Pfam" id="PF14907">
    <property type="entry name" value="NTP_transf_5"/>
    <property type="match status" value="1"/>
</dbReference>
<protein>
    <submittedName>
        <fullName evidence="1">Putative nucleotidyltransferase-like protein</fullName>
    </submittedName>
</protein>
<dbReference type="OrthoDB" id="184671at2"/>
<name>A0A395JF69_9GAMM</name>
<evidence type="ECO:0000313" key="2">
    <source>
        <dbReference type="Proteomes" id="UP000253083"/>
    </source>
</evidence>
<gene>
    <name evidence="1" type="ORF">DFR28_10812</name>
</gene>
<comment type="caution">
    <text evidence="1">The sequence shown here is derived from an EMBL/GenBank/DDBJ whole genome shotgun (WGS) entry which is preliminary data.</text>
</comment>
<sequence>MATAPLSQSKLLSRSNSLALLAPLLAEPYRAESSTALKAIFDHIAPSVDTLLSILDYHGVTLLLASKHSLPTKLQPALLERKAMVVASEGLRSQALLTLFSQFSAAGLAHFILFKGGAVAHTIYQQPWHRPRSDADILIDEIYRPLANSVLANLGYQKEFAIEGKYVSYQSSYSLTLPGGSKQHIDLHWRINNRQALAQAYSVEQLHADGQSLNALHDTVVVPSTVDNLLIACLHRLGHHATEERLIWLYDIHLLASKLQSSDWQVLLSKSRHKQLCAIVADGLATCQTRLGTIVPDTIMTSLSDSKLEPSALFVNRDLPEWRYFMRDLKSMPSLSARAGLIRETVLPPAAYVRQQMGTNSTSLAYMKRLIRGIKRVRGA</sequence>
<evidence type="ECO:0000313" key="1">
    <source>
        <dbReference type="EMBL" id="RBP48283.1"/>
    </source>
</evidence>
<keyword evidence="1" id="KW-0808">Transferase</keyword>
<keyword evidence="2" id="KW-1185">Reference proteome</keyword>
<dbReference type="GO" id="GO:0016740">
    <property type="term" value="F:transferase activity"/>
    <property type="evidence" value="ECO:0007669"/>
    <property type="project" value="UniProtKB-KW"/>
</dbReference>
<dbReference type="Proteomes" id="UP000253083">
    <property type="component" value="Unassembled WGS sequence"/>
</dbReference>